<dbReference type="EMBL" id="JX981146">
    <property type="protein sequence ID" value="AGE34205.1"/>
    <property type="molecule type" value="Genomic_DNA"/>
</dbReference>
<sequence length="44" mass="4839">PGTSVRVSSRLLGLVQVGAFVFHLSLLSNLTKKSLYVKTDIKHQ</sequence>
<evidence type="ECO:0000313" key="11">
    <source>
        <dbReference type="EMBL" id="AGE34208.1"/>
    </source>
</evidence>
<accession>V9MF71</accession>
<evidence type="ECO:0000313" key="13">
    <source>
        <dbReference type="EMBL" id="AGE34210.1"/>
    </source>
</evidence>
<dbReference type="EMBL" id="JX981148">
    <property type="protein sequence ID" value="AGE34207.1"/>
    <property type="molecule type" value="Genomic_DNA"/>
</dbReference>
<dbReference type="EMBL" id="JX981151">
    <property type="protein sequence ID" value="AGE34210.1"/>
    <property type="molecule type" value="Genomic_DNA"/>
</dbReference>
<reference evidence="6" key="1">
    <citation type="submission" date="2012-10" db="EMBL/GenBank/DDBJ databases">
        <title>Patterns of Selection on Three Type Na+/H+ Antiporter Genes in Turanga Populus (Populus euphratica and Populus pruinosa).</title>
        <authorList>
            <person name="Wu Y."/>
            <person name="Hu L."/>
            <person name="Olson M.S."/>
            <person name="Jiang D."/>
            <person name="Liu J."/>
        </authorList>
    </citation>
    <scope>NUCLEOTIDE SEQUENCE</scope>
    <source>
        <strain evidence="5">PpruE10_1</strain>
        <strain evidence="11">PpruE11_1</strain>
        <strain evidence="12">PpruE11_2</strain>
        <strain evidence="13">PpruE23_1</strain>
        <strain evidence="6">PpruE34_1</strain>
        <strain evidence="7">PpruE34_2</strain>
        <strain evidence="14">PpruE35_2</strain>
        <strain evidence="3">PpruE45_2</strain>
        <strain evidence="8">PpruE46_2</strain>
        <strain evidence="15">PpruE47-4F</strain>
        <strain evidence="2">PpruE56_2</strain>
        <strain evidence="4">PpruE57_2</strain>
        <strain evidence="9">PpruE58_1</strain>
        <strain evidence="10">PpruE58_2</strain>
    </source>
</reference>
<evidence type="ECO:0000313" key="5">
    <source>
        <dbReference type="EMBL" id="AGE34200.1"/>
    </source>
</evidence>
<proteinExistence type="predicted"/>
<dbReference type="EMBL" id="JX981155">
    <property type="protein sequence ID" value="AGE34214.1"/>
    <property type="molecule type" value="Genomic_DNA"/>
</dbReference>
<evidence type="ECO:0000313" key="10">
    <source>
        <dbReference type="EMBL" id="AGE34207.1"/>
    </source>
</evidence>
<evidence type="ECO:0000313" key="15">
    <source>
        <dbReference type="EMBL" id="AGE34214.1"/>
    </source>
</evidence>
<evidence type="ECO:0000313" key="12">
    <source>
        <dbReference type="EMBL" id="AGE34209.1"/>
    </source>
</evidence>
<keyword evidence="1" id="KW-1133">Transmembrane helix</keyword>
<evidence type="ECO:0000256" key="1">
    <source>
        <dbReference type="SAM" id="Phobius"/>
    </source>
</evidence>
<dbReference type="EMBL" id="JX981149">
    <property type="protein sequence ID" value="AGE34208.1"/>
    <property type="molecule type" value="Genomic_DNA"/>
</dbReference>
<evidence type="ECO:0000313" key="7">
    <source>
        <dbReference type="EMBL" id="AGE34203.1"/>
    </source>
</evidence>
<dbReference type="EMBL" id="JX981140">
    <property type="protein sequence ID" value="AGE34199.1"/>
    <property type="molecule type" value="Genomic_DNA"/>
</dbReference>
<evidence type="ECO:0000313" key="14">
    <source>
        <dbReference type="EMBL" id="AGE34213.1"/>
    </source>
</evidence>
<dbReference type="AlphaFoldDB" id="V9MF71"/>
<evidence type="ECO:0000313" key="3">
    <source>
        <dbReference type="EMBL" id="AGE34197.1"/>
    </source>
</evidence>
<evidence type="ECO:0000313" key="9">
    <source>
        <dbReference type="EMBL" id="AGE34206.1"/>
    </source>
</evidence>
<evidence type="ECO:0000313" key="4">
    <source>
        <dbReference type="EMBL" id="AGE34199.1"/>
    </source>
</evidence>
<dbReference type="EMBL" id="JX981132">
    <property type="protein sequence ID" value="AGE34191.1"/>
    <property type="molecule type" value="Genomic_DNA"/>
</dbReference>
<evidence type="ECO:0000313" key="6">
    <source>
        <dbReference type="EMBL" id="AGE34202.1"/>
    </source>
</evidence>
<dbReference type="EMBL" id="JX981141">
    <property type="protein sequence ID" value="AGE34200.1"/>
    <property type="molecule type" value="Genomic_DNA"/>
</dbReference>
<feature type="transmembrane region" description="Helical" evidence="1">
    <location>
        <begin position="12"/>
        <end position="30"/>
    </location>
</feature>
<name>V9MF71_9ROSI</name>
<dbReference type="EMBL" id="JX981144">
    <property type="protein sequence ID" value="AGE34203.1"/>
    <property type="molecule type" value="Genomic_DNA"/>
</dbReference>
<dbReference type="EMBL" id="JX981154">
    <property type="protein sequence ID" value="AGE34213.1"/>
    <property type="molecule type" value="Genomic_DNA"/>
</dbReference>
<dbReference type="EMBL" id="JX981138">
    <property type="protein sequence ID" value="AGE34197.1"/>
    <property type="molecule type" value="Genomic_DNA"/>
</dbReference>
<evidence type="ECO:0000313" key="8">
    <source>
        <dbReference type="EMBL" id="AGE34205.1"/>
    </source>
</evidence>
<gene>
    <name evidence="6" type="primary">NHX4</name>
</gene>
<keyword evidence="1" id="KW-0472">Membrane</keyword>
<dbReference type="EMBL" id="JX981143">
    <property type="protein sequence ID" value="AGE34202.1"/>
    <property type="molecule type" value="Genomic_DNA"/>
</dbReference>
<feature type="non-terminal residue" evidence="6">
    <location>
        <position position="44"/>
    </location>
</feature>
<keyword evidence="1" id="KW-0812">Transmembrane</keyword>
<organism evidence="6">
    <name type="scientific">Populus pruinosa</name>
    <dbReference type="NCBI Taxonomy" id="492479"/>
    <lineage>
        <taxon>Eukaryota</taxon>
        <taxon>Viridiplantae</taxon>
        <taxon>Streptophyta</taxon>
        <taxon>Embryophyta</taxon>
        <taxon>Tracheophyta</taxon>
        <taxon>Spermatophyta</taxon>
        <taxon>Magnoliopsida</taxon>
        <taxon>eudicotyledons</taxon>
        <taxon>Gunneridae</taxon>
        <taxon>Pentapetalae</taxon>
        <taxon>rosids</taxon>
        <taxon>fabids</taxon>
        <taxon>Malpighiales</taxon>
        <taxon>Salicaceae</taxon>
        <taxon>Saliceae</taxon>
        <taxon>Populus</taxon>
    </lineage>
</organism>
<dbReference type="EMBL" id="JX981147">
    <property type="protein sequence ID" value="AGE34206.1"/>
    <property type="molecule type" value="Genomic_DNA"/>
</dbReference>
<evidence type="ECO:0000313" key="2">
    <source>
        <dbReference type="EMBL" id="AGE34191.1"/>
    </source>
</evidence>
<protein>
    <submittedName>
        <fullName evidence="6">Na+/H+ antiporter</fullName>
    </submittedName>
</protein>
<feature type="non-terminal residue" evidence="6">
    <location>
        <position position="1"/>
    </location>
</feature>
<dbReference type="EMBL" id="JX981150">
    <property type="protein sequence ID" value="AGE34209.1"/>
    <property type="molecule type" value="Genomic_DNA"/>
</dbReference>